<keyword evidence="1" id="KW-0732">Signal</keyword>
<dbReference type="Proteomes" id="UP001317822">
    <property type="component" value="Chromosome"/>
</dbReference>
<proteinExistence type="predicted"/>
<name>A0ABM8DG64_9GAMM</name>
<evidence type="ECO:0000313" key="2">
    <source>
        <dbReference type="EMBL" id="BDU17598.1"/>
    </source>
</evidence>
<evidence type="ECO:0000256" key="1">
    <source>
        <dbReference type="SAM" id="SignalP"/>
    </source>
</evidence>
<feature type="chain" id="PRO_5045704192" evidence="1">
    <location>
        <begin position="22"/>
        <end position="350"/>
    </location>
</feature>
<dbReference type="EMBL" id="AP027041">
    <property type="protein sequence ID" value="BDU17598.1"/>
    <property type="molecule type" value="Genomic_DNA"/>
</dbReference>
<dbReference type="Pfam" id="PF18950">
    <property type="entry name" value="DUF5694"/>
    <property type="match status" value="1"/>
</dbReference>
<dbReference type="RefSeq" id="WP_281779519.1">
    <property type="nucleotide sequence ID" value="NZ_AP027041.1"/>
</dbReference>
<keyword evidence="3" id="KW-1185">Reference proteome</keyword>
<reference evidence="2 3" key="1">
    <citation type="journal article" date="2023" name="Int. J. Syst. Evol. Microbiol.">
        <title>Physiological and genomic analyses of cobalamin (vitamin B12)-auxotrophy of Lysobacter auxotrophicus sp. nov., a methionine-auxotrophic chitinolytic bacterium isolated from chitin-treated soil.</title>
        <authorList>
            <person name="Saito A."/>
            <person name="Dohra H."/>
            <person name="Hamada M."/>
            <person name="Moriuchi R."/>
            <person name="Kotsuchibashi Y."/>
            <person name="Mori K."/>
        </authorList>
    </citation>
    <scope>NUCLEOTIDE SEQUENCE [LARGE SCALE GENOMIC DNA]</scope>
    <source>
        <strain evidence="2 3">5-21a</strain>
    </source>
</reference>
<gene>
    <name evidence="2" type="ORF">LA521A_27990</name>
</gene>
<feature type="signal peptide" evidence="1">
    <location>
        <begin position="1"/>
        <end position="21"/>
    </location>
</feature>
<protein>
    <submittedName>
        <fullName evidence="2">DUF5694 domain-containing protein</fullName>
    </submittedName>
</protein>
<sequence>MSRRWIRWTGAMLLAPAMAHAQVDLTTLDRDTAGPRAQVLVLGTVHFGEQPGSITPASLEPVIDRLAAFKPGIVTIETLPGEECDTAARNVAIYGANYCAGTEAAKNATGLDVPAAIAEVEKTLATWPAQPTPAQRRHLASRFLAANDRPSAYVQWLQLPEAERRAGDGLDDALVAMLRKLETRRDEGYQLGAQLAARLGLPRVHAVDNHTGDNARITDVQAYGKAIQAAWDSDRTALDAVEKREKAFVEAGDMLSLYRAVNRPESLAIRARHNIVAAMGSSSPERYPQVWVAGWEIRNLRMVANIRETFREKPGARVLSIVGSGHKPWFDSWLGQLQGVDIVDVERVLK</sequence>
<accession>A0ABM8DG64</accession>
<evidence type="ECO:0000313" key="3">
    <source>
        <dbReference type="Proteomes" id="UP001317822"/>
    </source>
</evidence>
<organism evidence="2 3">
    <name type="scientific">Lysobacter auxotrophicus</name>
    <dbReference type="NCBI Taxonomy" id="2992573"/>
    <lineage>
        <taxon>Bacteria</taxon>
        <taxon>Pseudomonadati</taxon>
        <taxon>Pseudomonadota</taxon>
        <taxon>Gammaproteobacteria</taxon>
        <taxon>Lysobacterales</taxon>
        <taxon>Lysobacteraceae</taxon>
        <taxon>Lysobacter</taxon>
    </lineage>
</organism>
<dbReference type="InterPro" id="IPR043749">
    <property type="entry name" value="DUF5694"/>
</dbReference>